<dbReference type="PRINTS" id="PR00108">
    <property type="entry name" value="THYMDSNTHASE"/>
</dbReference>
<feature type="binding site" description="in other chain" evidence="5">
    <location>
        <position position="239"/>
    </location>
    <ligand>
        <name>dUMP</name>
        <dbReference type="ChEBI" id="CHEBI:246422"/>
        <note>ligand shared between dimeric partners</note>
    </ligand>
</feature>
<feature type="domain" description="Thymidylate synthase/dCMP hydroxymethylase" evidence="6">
    <location>
        <begin position="8"/>
        <end position="326"/>
    </location>
</feature>
<gene>
    <name evidence="5" type="primary">thyA</name>
    <name evidence="7" type="ORF">BA724_09720</name>
</gene>
<comment type="catalytic activity">
    <reaction evidence="5">
        <text>dUMP + (6R)-5,10-methylene-5,6,7,8-tetrahydrofolate = 7,8-dihydrofolate + dTMP</text>
        <dbReference type="Rhea" id="RHEA:12104"/>
        <dbReference type="ChEBI" id="CHEBI:15636"/>
        <dbReference type="ChEBI" id="CHEBI:57451"/>
        <dbReference type="ChEBI" id="CHEBI:63528"/>
        <dbReference type="ChEBI" id="CHEBI:246422"/>
        <dbReference type="EC" id="2.1.1.45"/>
    </reaction>
</comment>
<dbReference type="PANTHER" id="PTHR11548">
    <property type="entry name" value="THYMIDYLATE SYNTHASE 1"/>
    <property type="match status" value="1"/>
</dbReference>
<comment type="subcellular location">
    <subcellularLocation>
        <location evidence="5">Cytoplasm</location>
    </subcellularLocation>
</comment>
<sequence>MEKHPERAYLDLLEHILDNGVKKEDRTGTGTLSVFGYQMRFDLSKGFPLLTTKRVPFSLVASELLWFIKGDTNIRYLLQHNNHIWDEWAFKRWIESDEYDGPDMTDFGRRCLVDEEFNKLYQAEMQTFCERVLNEDEFAKKYGELGNVYGKQWRNWTSSTGEKIDQLQDVIDQIRNNPDSRRLIVNAWNPEDVVNAGQKGSKAALPPCHVMFQFFVANGKLSCQLMQRSLDSLLGCPFNVASYALLTHLIAHECGLEPGEFVHSIGDAHIYSNHLEQVKEQLSREPRELPTLTINPEKKSLFDIELEDLKIEGYNPHPAIKAPIAV</sequence>
<feature type="binding site" description="in other chain" evidence="5">
    <location>
        <begin position="228"/>
        <end position="231"/>
    </location>
    <ligand>
        <name>dUMP</name>
        <dbReference type="ChEBI" id="CHEBI:246422"/>
        <note>ligand shared between dimeric partners</note>
    </ligand>
</feature>
<dbReference type="SUPFAM" id="SSF55831">
    <property type="entry name" value="Thymidylate synthase/dCMP hydroxymethylase"/>
    <property type="match status" value="1"/>
</dbReference>
<dbReference type="PANTHER" id="PTHR11548:SF9">
    <property type="entry name" value="THYMIDYLATE SYNTHASE"/>
    <property type="match status" value="1"/>
</dbReference>
<dbReference type="EMBL" id="MAMP01000022">
    <property type="protein sequence ID" value="OES44539.1"/>
    <property type="molecule type" value="Genomic_DNA"/>
</dbReference>
<evidence type="ECO:0000313" key="8">
    <source>
        <dbReference type="Proteomes" id="UP000095658"/>
    </source>
</evidence>
<dbReference type="InterPro" id="IPR036926">
    <property type="entry name" value="Thymidate_synth/dCMP_Mease_sf"/>
</dbReference>
<dbReference type="Proteomes" id="UP000095658">
    <property type="component" value="Unassembled WGS sequence"/>
</dbReference>
<keyword evidence="2 5" id="KW-0489">Methyltransferase</keyword>
<dbReference type="CDD" id="cd00351">
    <property type="entry name" value="TS_Pyrimidine_HMase"/>
    <property type="match status" value="1"/>
</dbReference>
<dbReference type="AlphaFoldDB" id="A0A1E7DNA8"/>
<comment type="caution">
    <text evidence="5">Lacks conserved residue(s) required for the propagation of feature annotation.</text>
</comment>
<feature type="binding site" evidence="5">
    <location>
        <position position="325"/>
    </location>
    <ligand>
        <name>(6R)-5,10-methylene-5,6,7,8-tetrahydrofolate</name>
        <dbReference type="ChEBI" id="CHEBI:15636"/>
    </ligand>
</feature>
<dbReference type="GO" id="GO:0032259">
    <property type="term" value="P:methylation"/>
    <property type="evidence" value="ECO:0007669"/>
    <property type="project" value="UniProtKB-KW"/>
</dbReference>
<keyword evidence="4 5" id="KW-0545">Nucleotide biosynthesis</keyword>
<evidence type="ECO:0000259" key="6">
    <source>
        <dbReference type="Pfam" id="PF00303"/>
    </source>
</evidence>
<evidence type="ECO:0000256" key="2">
    <source>
        <dbReference type="ARBA" id="ARBA00022603"/>
    </source>
</evidence>
<accession>A0A1E7DNA8</accession>
<dbReference type="GO" id="GO:0005829">
    <property type="term" value="C:cytosol"/>
    <property type="evidence" value="ECO:0007669"/>
    <property type="project" value="TreeGrafter"/>
</dbReference>
<dbReference type="NCBIfam" id="NF002496">
    <property type="entry name" value="PRK01827.1-2"/>
    <property type="match status" value="1"/>
</dbReference>
<proteinExistence type="inferred from homology"/>
<dbReference type="OrthoDB" id="9774633at2"/>
<dbReference type="InterPro" id="IPR000398">
    <property type="entry name" value="Thymidylate_synthase"/>
</dbReference>
<feature type="binding site" evidence="5">
    <location>
        <begin position="181"/>
        <end position="182"/>
    </location>
    <ligand>
        <name>dUMP</name>
        <dbReference type="ChEBI" id="CHEBI:246422"/>
        <note>ligand shared between dimeric partners</note>
    </ligand>
</feature>
<comment type="similarity">
    <text evidence="5">Belongs to the thymidylate synthase family. Bacterial-type ThyA subfamily.</text>
</comment>
<dbReference type="GO" id="GO:0006235">
    <property type="term" value="P:dTTP biosynthetic process"/>
    <property type="evidence" value="ECO:0007669"/>
    <property type="project" value="UniProtKB-UniRule"/>
</dbReference>
<feature type="binding site" evidence="5">
    <location>
        <position position="231"/>
    </location>
    <ligand>
        <name>(6R)-5,10-methylene-5,6,7,8-tetrahydrofolate</name>
        <dbReference type="ChEBI" id="CHEBI:15636"/>
    </ligand>
</feature>
<reference evidence="7 8" key="1">
    <citation type="submission" date="2016-06" db="EMBL/GenBank/DDBJ databases">
        <title>Domibacillus iocasae genome sequencing.</title>
        <authorList>
            <person name="Verma A."/>
            <person name="Pal Y."/>
            <person name="Ojha A.K."/>
            <person name="Krishnamurthi S."/>
        </authorList>
    </citation>
    <scope>NUCLEOTIDE SEQUENCE [LARGE SCALE GENOMIC DNA]</scope>
    <source>
        <strain evidence="7 8">DSM 29979</strain>
    </source>
</reference>
<dbReference type="Gene3D" id="3.30.572.10">
    <property type="entry name" value="Thymidylate synthase/dCMP hydroxymethylase domain"/>
    <property type="match status" value="1"/>
</dbReference>
<dbReference type="GO" id="GO:0006231">
    <property type="term" value="P:dTMP biosynthetic process"/>
    <property type="evidence" value="ECO:0007669"/>
    <property type="project" value="UniProtKB-UniRule"/>
</dbReference>
<dbReference type="EC" id="2.1.1.45" evidence="1 5"/>
<dbReference type="UniPathway" id="UPA00575"/>
<dbReference type="RefSeq" id="WP_069939130.1">
    <property type="nucleotide sequence ID" value="NZ_MAMP01000022.1"/>
</dbReference>
<keyword evidence="3 5" id="KW-0808">Transferase</keyword>
<comment type="pathway">
    <text evidence="5">Pyrimidine metabolism; dTTP biosynthesis.</text>
</comment>
<feature type="binding site" description="in other chain" evidence="5">
    <location>
        <position position="26"/>
    </location>
    <ligand>
        <name>dUMP</name>
        <dbReference type="ChEBI" id="CHEBI:246422"/>
        <note>ligand shared between dimeric partners</note>
    </ligand>
</feature>
<feature type="binding site" description="in other chain" evidence="5">
    <location>
        <begin position="269"/>
        <end position="271"/>
    </location>
    <ligand>
        <name>dUMP</name>
        <dbReference type="ChEBI" id="CHEBI:246422"/>
        <note>ligand shared between dimeric partners</note>
    </ligand>
</feature>
<dbReference type="NCBIfam" id="TIGR03284">
    <property type="entry name" value="thym_sym"/>
    <property type="match status" value="1"/>
</dbReference>
<evidence type="ECO:0000256" key="3">
    <source>
        <dbReference type="ARBA" id="ARBA00022679"/>
    </source>
</evidence>
<dbReference type="HAMAP" id="MF_00008">
    <property type="entry name" value="Thymidy_synth_bact"/>
    <property type="match status" value="1"/>
</dbReference>
<dbReference type="Pfam" id="PF00303">
    <property type="entry name" value="Thymidylat_synt"/>
    <property type="match status" value="1"/>
</dbReference>
<dbReference type="InterPro" id="IPR023451">
    <property type="entry name" value="Thymidate_synth/dCMP_Mease_dom"/>
</dbReference>
<evidence type="ECO:0000313" key="7">
    <source>
        <dbReference type="EMBL" id="OES44539.1"/>
    </source>
</evidence>
<protein>
    <recommendedName>
        <fullName evidence="1 5">Thymidylate synthase</fullName>
        <shortName evidence="5">TS</shortName>
        <shortName evidence="5">TSase</shortName>
        <ecNumber evidence="1 5">2.1.1.45</ecNumber>
    </recommendedName>
</protein>
<comment type="caution">
    <text evidence="7">The sequence shown here is derived from an EMBL/GenBank/DDBJ whole genome shotgun (WGS) entry which is preliminary data.</text>
</comment>
<evidence type="ECO:0000256" key="1">
    <source>
        <dbReference type="ARBA" id="ARBA00011947"/>
    </source>
</evidence>
<dbReference type="InterPro" id="IPR045097">
    <property type="entry name" value="Thymidate_synth/dCMP_Mease"/>
</dbReference>
<feature type="active site" description="Nucleophile" evidence="5">
    <location>
        <position position="208"/>
    </location>
</feature>
<comment type="subunit">
    <text evidence="5">Homodimer.</text>
</comment>
<evidence type="ECO:0000256" key="5">
    <source>
        <dbReference type="HAMAP-Rule" id="MF_00008"/>
    </source>
</evidence>
<name>A0A1E7DNA8_9BACI</name>
<dbReference type="STRING" id="1714016.BA724_09720"/>
<comment type="function">
    <text evidence="5">Catalyzes the reductive methylation of 2'-deoxyuridine-5'-monophosphate (dUMP) to 2'-deoxythymidine-5'-monophosphate (dTMP) while utilizing 5,10-methylenetetrahydrofolate (mTHF) as the methyl donor and reductant in the reaction, yielding dihydrofolate (DHF) as a by-product. This enzymatic reaction provides an intracellular de novo source of dTMP, an essential precursor for DNA biosynthesis.</text>
</comment>
<organism evidence="7 8">
    <name type="scientific">Domibacillus iocasae</name>
    <dbReference type="NCBI Taxonomy" id="1714016"/>
    <lineage>
        <taxon>Bacteria</taxon>
        <taxon>Bacillati</taxon>
        <taxon>Bacillota</taxon>
        <taxon>Bacilli</taxon>
        <taxon>Bacillales</taxon>
        <taxon>Bacillaceae</taxon>
        <taxon>Domibacillus</taxon>
    </lineage>
</organism>
<keyword evidence="8" id="KW-1185">Reference proteome</keyword>
<keyword evidence="5" id="KW-0963">Cytoplasm</keyword>
<evidence type="ECO:0000256" key="4">
    <source>
        <dbReference type="ARBA" id="ARBA00022727"/>
    </source>
</evidence>
<dbReference type="GO" id="GO:0004799">
    <property type="term" value="F:thymidylate synthase activity"/>
    <property type="evidence" value="ECO:0007669"/>
    <property type="project" value="UniProtKB-UniRule"/>
</dbReference>